<keyword evidence="2" id="KW-0645">Protease</keyword>
<evidence type="ECO:0000259" key="7">
    <source>
        <dbReference type="Pfam" id="PF00675"/>
    </source>
</evidence>
<evidence type="ECO:0000259" key="8">
    <source>
        <dbReference type="Pfam" id="PF05193"/>
    </source>
</evidence>
<feature type="domain" description="Peptidase M16 C-terminal" evidence="8">
    <location>
        <begin position="224"/>
        <end position="406"/>
    </location>
</feature>
<keyword evidence="3" id="KW-0378">Hydrolase</keyword>
<feature type="domain" description="Peptidase M16 N-terminal" evidence="7">
    <location>
        <begin position="76"/>
        <end position="214"/>
    </location>
</feature>
<name>A0A098EH03_ANAPH</name>
<dbReference type="PANTHER" id="PTHR43690:SF17">
    <property type="entry name" value="PROTEIN YHJJ"/>
    <property type="match status" value="1"/>
</dbReference>
<dbReference type="Pfam" id="PF00675">
    <property type="entry name" value="Peptidase_M16"/>
    <property type="match status" value="1"/>
</dbReference>
<dbReference type="GO" id="GO:0006508">
    <property type="term" value="P:proteolysis"/>
    <property type="evidence" value="ECO:0007669"/>
    <property type="project" value="UniProtKB-KW"/>
</dbReference>
<evidence type="ECO:0000256" key="1">
    <source>
        <dbReference type="ARBA" id="ARBA00007261"/>
    </source>
</evidence>
<reference evidence="9 10" key="1">
    <citation type="submission" date="2014-09" db="EMBL/GenBank/DDBJ databases">
        <authorList>
            <person name="Loux Valentin"/>
            <person name="Dugat Thibaut"/>
        </authorList>
    </citation>
    <scope>NUCLEOTIDE SEQUENCE [LARGE SCALE GENOMIC DNA]</scope>
    <source>
        <strain evidence="9 10">BOV-10_179</strain>
    </source>
</reference>
<dbReference type="InterPro" id="IPR011249">
    <property type="entry name" value="Metalloenz_LuxS/M16"/>
</dbReference>
<dbReference type="AlphaFoldDB" id="A0A098EH03"/>
<evidence type="ECO:0000256" key="5">
    <source>
        <dbReference type="ARBA" id="ARBA00023049"/>
    </source>
</evidence>
<keyword evidence="4" id="KW-0862">Zinc</keyword>
<evidence type="ECO:0000256" key="3">
    <source>
        <dbReference type="ARBA" id="ARBA00022801"/>
    </source>
</evidence>
<dbReference type="GO" id="GO:0008237">
    <property type="term" value="F:metallopeptidase activity"/>
    <property type="evidence" value="ECO:0007669"/>
    <property type="project" value="UniProtKB-KW"/>
</dbReference>
<organism evidence="9 10">
    <name type="scientific">Anaplasma phagocytophilum</name>
    <name type="common">Ehrlichia phagocytophila</name>
    <dbReference type="NCBI Taxonomy" id="948"/>
    <lineage>
        <taxon>Bacteria</taxon>
        <taxon>Pseudomonadati</taxon>
        <taxon>Pseudomonadota</taxon>
        <taxon>Alphaproteobacteria</taxon>
        <taxon>Rickettsiales</taxon>
        <taxon>Anaplasmataceae</taxon>
        <taxon>Anaplasma</taxon>
        <taxon>phagocytophilum group</taxon>
    </lineage>
</organism>
<dbReference type="InterPro" id="IPR007863">
    <property type="entry name" value="Peptidase_M16_C"/>
</dbReference>
<comment type="similarity">
    <text evidence="1">Belongs to the peptidase M16 family.</text>
</comment>
<proteinExistence type="inferred from homology"/>
<keyword evidence="5" id="KW-0482">Metalloprotease</keyword>
<evidence type="ECO:0000256" key="4">
    <source>
        <dbReference type="ARBA" id="ARBA00022833"/>
    </source>
</evidence>
<dbReference type="Pfam" id="PF05193">
    <property type="entry name" value="Peptidase_M16_C"/>
    <property type="match status" value="1"/>
</dbReference>
<evidence type="ECO:0000313" key="9">
    <source>
        <dbReference type="EMBL" id="CEG20591.1"/>
    </source>
</evidence>
<dbReference type="EMBL" id="CCXQ01000038">
    <property type="protein sequence ID" value="CEG20591.1"/>
    <property type="molecule type" value="Genomic_DNA"/>
</dbReference>
<evidence type="ECO:0000313" key="10">
    <source>
        <dbReference type="Proteomes" id="UP000055047"/>
    </source>
</evidence>
<dbReference type="GO" id="GO:0046872">
    <property type="term" value="F:metal ion binding"/>
    <property type="evidence" value="ECO:0007669"/>
    <property type="project" value="InterPro"/>
</dbReference>
<dbReference type="Gene3D" id="3.30.830.10">
    <property type="entry name" value="Metalloenzyme, LuxS/M16 peptidase-like"/>
    <property type="match status" value="2"/>
</dbReference>
<accession>A0A098EH03</accession>
<dbReference type="RefSeq" id="WP_230952709.1">
    <property type="nucleotide sequence ID" value="NZ_CCXQ01000038.1"/>
</dbReference>
<dbReference type="PANTHER" id="PTHR43690">
    <property type="entry name" value="NARDILYSIN"/>
    <property type="match status" value="1"/>
</dbReference>
<dbReference type="SUPFAM" id="SSF63411">
    <property type="entry name" value="LuxS/MPP-like metallohydrolase"/>
    <property type="match status" value="2"/>
</dbReference>
<dbReference type="InterPro" id="IPR011765">
    <property type="entry name" value="Pept_M16_N"/>
</dbReference>
<gene>
    <name evidence="9" type="ORF">ANAPHAGO_00092</name>
</gene>
<dbReference type="InterPro" id="IPR050626">
    <property type="entry name" value="Peptidase_M16"/>
</dbReference>
<sequence length="527" mass="59190">MLRKQGIVHDIVKIAETIYGNISDKVVSFLDEKRMRSFFSVCLCIFLLFGRVAHAVDQQKMRSTELKNGMKVYVIQNNSLPIVMHMLIYKVGGVDDPPGLSGIAHYFEHMMFSGTKKFPKFSDVIDGLGGDLNAETSSSYTAYHELVHKKHLPLMMEMEADRMQSLRLVDKYLERERNVVREERKMRVESTKQALLAEEVFNVFYRNGYGRPVIGWDHEISNYNKEAANAFYRKYYNPNNAILLVVGDVDFGEVVRLANQHYGKIKNRHERVEKKFAANIEPPHRSEIIVKMSHHTISDPEVMMLYKAPSVSTESDNKVMLAAHIAVDIVAGDAFGVLYNELVKNRSLATSVFGEYSELVGSDGVVSVELLPKLGVSPEDINREAKEVIADLMERGVTEELVNSAKYRSMAHFTYGLDGVVSMARFYADTLAAGAEPLAPEDVLGAIKSVTVEDVNSVLRRIFSEASVTAYLTGDEHDGEDEYDEEMLGSQDISQPEEGSDIATEFPHEDEAMWSPDDESIVSVTEA</sequence>
<feature type="region of interest" description="Disordered" evidence="6">
    <location>
        <begin position="474"/>
        <end position="527"/>
    </location>
</feature>
<dbReference type="Proteomes" id="UP000055047">
    <property type="component" value="Unassembled WGS sequence"/>
</dbReference>
<evidence type="ECO:0000256" key="2">
    <source>
        <dbReference type="ARBA" id="ARBA00022670"/>
    </source>
</evidence>
<evidence type="ECO:0000256" key="6">
    <source>
        <dbReference type="SAM" id="MobiDB-lite"/>
    </source>
</evidence>
<protein>
    <submittedName>
        <fullName evidence="9">Peptidase, M16 family</fullName>
    </submittedName>
</protein>
<feature type="compositionally biased region" description="Acidic residues" evidence="6">
    <location>
        <begin position="477"/>
        <end position="487"/>
    </location>
</feature>